<dbReference type="InterPro" id="IPR015424">
    <property type="entry name" value="PyrdxlP-dep_Trfase"/>
</dbReference>
<dbReference type="InterPro" id="IPR004839">
    <property type="entry name" value="Aminotransferase_I/II_large"/>
</dbReference>
<comment type="similarity">
    <text evidence="2">Belongs to the class-II pyridoxal-phosphate-dependent aminotransferase family. BioF subfamily.</text>
</comment>
<dbReference type="GO" id="GO:0009102">
    <property type="term" value="P:biotin biosynthetic process"/>
    <property type="evidence" value="ECO:0007669"/>
    <property type="project" value="TreeGrafter"/>
</dbReference>
<dbReference type="OrthoDB" id="2382073at2759"/>
<evidence type="ECO:0000256" key="2">
    <source>
        <dbReference type="ARBA" id="ARBA00010008"/>
    </source>
</evidence>
<sequence length="315" mass="34459">MHPLADFTSNDYLSLATFMQHSNLLFCCPQILGSGGSRLLVPTPPHAALESQLERFFGAEKALLFNSGFDANVTFFSAISQPGDVVLYDKHIHASVHDAIAAKLLHEEDDLRDGKTSAFVAVKSLYSIDGTFAPLHKIVQCVEEMLSRRNGYVIVDETHVTGIYGPQGQGTVTALGLEGRILAWLHTFGKALAGSGAAMPTTQLMWDYHLNYARPLIYMTALTYANVISVECAFDMLENGSAEVHEWDVGQSMIPPSTSQSYPELCYDNAGNAYARNDYGTWEPHPGVCQAVTSQSFPMECCSGRMGSQPGLMYR</sequence>
<comment type="cofactor">
    <cofactor evidence="1">
        <name>pyridoxal 5'-phosphate</name>
        <dbReference type="ChEBI" id="CHEBI:597326"/>
    </cofactor>
</comment>
<keyword evidence="3 6" id="KW-0808">Transferase</keyword>
<dbReference type="InterPro" id="IPR015421">
    <property type="entry name" value="PyrdxlP-dep_Trfase_major"/>
</dbReference>
<evidence type="ECO:0000259" key="5">
    <source>
        <dbReference type="Pfam" id="PF00155"/>
    </source>
</evidence>
<feature type="domain" description="Aminotransferase class I/classII large" evidence="5">
    <location>
        <begin position="6"/>
        <end position="226"/>
    </location>
</feature>
<dbReference type="PANTHER" id="PTHR13693">
    <property type="entry name" value="CLASS II AMINOTRANSFERASE/8-AMINO-7-OXONONANOATE SYNTHASE"/>
    <property type="match status" value="1"/>
</dbReference>
<evidence type="ECO:0000256" key="3">
    <source>
        <dbReference type="ARBA" id="ARBA00022679"/>
    </source>
</evidence>
<protein>
    <submittedName>
        <fullName evidence="6">PLP-dependent transferase</fullName>
    </submittedName>
</protein>
<dbReference type="STRING" id="1314800.A0A1B7MI06"/>
<feature type="non-terminal residue" evidence="6">
    <location>
        <position position="315"/>
    </location>
</feature>
<proteinExistence type="inferred from homology"/>
<dbReference type="EMBL" id="KV449073">
    <property type="protein sequence ID" value="OAX32229.1"/>
    <property type="molecule type" value="Genomic_DNA"/>
</dbReference>
<accession>A0A1B7MI06</accession>
<dbReference type="Gene3D" id="3.90.1150.10">
    <property type="entry name" value="Aspartate Aminotransferase, domain 1"/>
    <property type="match status" value="1"/>
</dbReference>
<keyword evidence="7" id="KW-1185">Reference proteome</keyword>
<evidence type="ECO:0000313" key="6">
    <source>
        <dbReference type="EMBL" id="OAX32229.1"/>
    </source>
</evidence>
<dbReference type="GO" id="GO:0030170">
    <property type="term" value="F:pyridoxal phosphate binding"/>
    <property type="evidence" value="ECO:0007669"/>
    <property type="project" value="InterPro"/>
</dbReference>
<dbReference type="SUPFAM" id="SSF53383">
    <property type="entry name" value="PLP-dependent transferases"/>
    <property type="match status" value="1"/>
</dbReference>
<organism evidence="6 7">
    <name type="scientific">Rhizopogon vinicolor AM-OR11-026</name>
    <dbReference type="NCBI Taxonomy" id="1314800"/>
    <lineage>
        <taxon>Eukaryota</taxon>
        <taxon>Fungi</taxon>
        <taxon>Dikarya</taxon>
        <taxon>Basidiomycota</taxon>
        <taxon>Agaricomycotina</taxon>
        <taxon>Agaricomycetes</taxon>
        <taxon>Agaricomycetidae</taxon>
        <taxon>Boletales</taxon>
        <taxon>Suillineae</taxon>
        <taxon>Rhizopogonaceae</taxon>
        <taxon>Rhizopogon</taxon>
    </lineage>
</organism>
<evidence type="ECO:0000256" key="4">
    <source>
        <dbReference type="ARBA" id="ARBA00022898"/>
    </source>
</evidence>
<keyword evidence="4" id="KW-0663">Pyridoxal phosphate</keyword>
<dbReference type="PANTHER" id="PTHR13693:SF77">
    <property type="entry name" value="8-AMINO-7-OXONONANOATE SYNTHASE"/>
    <property type="match status" value="1"/>
</dbReference>
<dbReference type="InterPro" id="IPR050087">
    <property type="entry name" value="AON_synthase_class-II"/>
</dbReference>
<reference evidence="6 7" key="1">
    <citation type="submission" date="2016-06" db="EMBL/GenBank/DDBJ databases">
        <title>Comparative genomics of the ectomycorrhizal sister species Rhizopogon vinicolor and Rhizopogon vesiculosus (Basidiomycota: Boletales) reveals a divergence of the mating type B locus.</title>
        <authorList>
            <consortium name="DOE Joint Genome Institute"/>
            <person name="Mujic A.B."/>
            <person name="Kuo A."/>
            <person name="Tritt A."/>
            <person name="Lipzen A."/>
            <person name="Chen C."/>
            <person name="Johnson J."/>
            <person name="Sharma A."/>
            <person name="Barry K."/>
            <person name="Grigoriev I.V."/>
            <person name="Spatafora J.W."/>
        </authorList>
    </citation>
    <scope>NUCLEOTIDE SEQUENCE [LARGE SCALE GENOMIC DNA]</scope>
    <source>
        <strain evidence="6 7">AM-OR11-026</strain>
    </source>
</reference>
<dbReference type="AlphaFoldDB" id="A0A1B7MI06"/>
<evidence type="ECO:0000256" key="1">
    <source>
        <dbReference type="ARBA" id="ARBA00001933"/>
    </source>
</evidence>
<gene>
    <name evidence="6" type="ORF">K503DRAFT_805386</name>
</gene>
<dbReference type="Gene3D" id="3.40.640.10">
    <property type="entry name" value="Type I PLP-dependent aspartate aminotransferase-like (Major domain)"/>
    <property type="match status" value="1"/>
</dbReference>
<evidence type="ECO:0000313" key="7">
    <source>
        <dbReference type="Proteomes" id="UP000092154"/>
    </source>
</evidence>
<dbReference type="InterPro" id="IPR015422">
    <property type="entry name" value="PyrdxlP-dep_Trfase_small"/>
</dbReference>
<name>A0A1B7MI06_9AGAM</name>
<dbReference type="Proteomes" id="UP000092154">
    <property type="component" value="Unassembled WGS sequence"/>
</dbReference>
<dbReference type="Pfam" id="PF00155">
    <property type="entry name" value="Aminotran_1_2"/>
    <property type="match status" value="1"/>
</dbReference>
<dbReference type="GO" id="GO:0016740">
    <property type="term" value="F:transferase activity"/>
    <property type="evidence" value="ECO:0007669"/>
    <property type="project" value="UniProtKB-KW"/>
</dbReference>
<dbReference type="InParanoid" id="A0A1B7MI06"/>